<reference evidence="1" key="1">
    <citation type="submission" date="2020-03" db="EMBL/GenBank/DDBJ databases">
        <title>The deep terrestrial virosphere.</title>
        <authorList>
            <person name="Holmfeldt K."/>
            <person name="Nilsson E."/>
            <person name="Simone D."/>
            <person name="Lopez-Fernandez M."/>
            <person name="Wu X."/>
            <person name="de Brujin I."/>
            <person name="Lundin D."/>
            <person name="Andersson A."/>
            <person name="Bertilsson S."/>
            <person name="Dopson M."/>
        </authorList>
    </citation>
    <scope>NUCLEOTIDE SEQUENCE</scope>
    <source>
        <strain evidence="1">MM171A00692</strain>
    </source>
</reference>
<organism evidence="1">
    <name type="scientific">viral metagenome</name>
    <dbReference type="NCBI Taxonomy" id="1070528"/>
    <lineage>
        <taxon>unclassified sequences</taxon>
        <taxon>metagenomes</taxon>
        <taxon>organismal metagenomes</taxon>
    </lineage>
</organism>
<accession>A0A6M3M4E4</accession>
<sequence length="152" mass="17370">MALLNYSTTIPASKTAAEIQRILARNGTRQILTEFDDQQRISAVLFRIDGPGGEALSFRLPVDTGATYKVLLKQYNNGEVPRRYADEEHARRVAWRIIKDWLQAQMALLETEMVKMEEIFLPYLIVGKDKKTLYQAMKENQFLLPSGESFTG</sequence>
<evidence type="ECO:0000313" key="1">
    <source>
        <dbReference type="EMBL" id="QJB00106.1"/>
    </source>
</evidence>
<gene>
    <name evidence="1" type="ORF">MM171A00692_0011</name>
</gene>
<dbReference type="EMBL" id="MT143681">
    <property type="protein sequence ID" value="QJB00106.1"/>
    <property type="molecule type" value="Genomic_DNA"/>
</dbReference>
<dbReference type="AlphaFoldDB" id="A0A6M3M4E4"/>
<protein>
    <submittedName>
        <fullName evidence="1">Uncharacterized protein</fullName>
    </submittedName>
</protein>
<proteinExistence type="predicted"/>
<name>A0A6M3M4E4_9ZZZZ</name>